<gene>
    <name evidence="6" type="ORF">MGLY_13250</name>
</gene>
<dbReference type="Gene3D" id="3.30.70.1710">
    <property type="match status" value="2"/>
</dbReference>
<dbReference type="Proteomes" id="UP000425916">
    <property type="component" value="Chromosome"/>
</dbReference>
<evidence type="ECO:0000256" key="4">
    <source>
        <dbReference type="SAM" id="SignalP"/>
    </source>
</evidence>
<feature type="signal peptide" evidence="4">
    <location>
        <begin position="1"/>
        <end position="19"/>
    </location>
</feature>
<feature type="chain" id="PRO_5038820510" evidence="4">
    <location>
        <begin position="20"/>
        <end position="182"/>
    </location>
</feature>
<comment type="similarity">
    <text evidence="3">Belongs to the bacterial microcompartments protein family.</text>
</comment>
<evidence type="ECO:0000256" key="1">
    <source>
        <dbReference type="ARBA" id="ARBA00024322"/>
    </source>
</evidence>
<dbReference type="SMART" id="SM00877">
    <property type="entry name" value="BMC"/>
    <property type="match status" value="2"/>
</dbReference>
<evidence type="ECO:0000313" key="7">
    <source>
        <dbReference type="Proteomes" id="UP000425916"/>
    </source>
</evidence>
<dbReference type="PANTHER" id="PTHR33941">
    <property type="entry name" value="PROPANEDIOL UTILIZATION PROTEIN PDUA"/>
    <property type="match status" value="1"/>
</dbReference>
<feature type="domain" description="BMC" evidence="5">
    <location>
        <begin position="96"/>
        <end position="182"/>
    </location>
</feature>
<proteinExistence type="inferred from homology"/>
<comment type="subcellular location">
    <subcellularLocation>
        <location evidence="1">Bacterial microcompartment</location>
    </subcellularLocation>
</comment>
<name>A0A6I5ZQI9_9FIRM</name>
<dbReference type="InterPro" id="IPR000249">
    <property type="entry name" value="BMC_dom"/>
</dbReference>
<keyword evidence="2" id="KW-1283">Bacterial microcompartment</keyword>
<evidence type="ECO:0000259" key="5">
    <source>
        <dbReference type="PROSITE" id="PS51930"/>
    </source>
</evidence>
<keyword evidence="7" id="KW-1185">Reference proteome</keyword>
<dbReference type="CDD" id="cd07053">
    <property type="entry name" value="BMC_PduT_repeat1"/>
    <property type="match status" value="1"/>
</dbReference>
<dbReference type="AlphaFoldDB" id="A0A6I5ZQI9"/>
<evidence type="ECO:0000256" key="2">
    <source>
        <dbReference type="ARBA" id="ARBA00024446"/>
    </source>
</evidence>
<dbReference type="PROSITE" id="PS51930">
    <property type="entry name" value="BMC_2"/>
    <property type="match status" value="2"/>
</dbReference>
<dbReference type="EMBL" id="CP046244">
    <property type="protein sequence ID" value="QGP91976.1"/>
    <property type="molecule type" value="Genomic_DNA"/>
</dbReference>
<protein>
    <submittedName>
        <fullName evidence="6">BMC domain protein</fullName>
    </submittedName>
</protein>
<dbReference type="RefSeq" id="WP_156272606.1">
    <property type="nucleotide sequence ID" value="NZ_CP046244.1"/>
</dbReference>
<keyword evidence="4" id="KW-0732">Signal</keyword>
<dbReference type="InterPro" id="IPR050575">
    <property type="entry name" value="BMC_shell"/>
</dbReference>
<dbReference type="OrthoDB" id="9791973at2"/>
<organism evidence="6 7">
    <name type="scientific">Neomoorella glycerini</name>
    <dbReference type="NCBI Taxonomy" id="55779"/>
    <lineage>
        <taxon>Bacteria</taxon>
        <taxon>Bacillati</taxon>
        <taxon>Bacillota</taxon>
        <taxon>Clostridia</taxon>
        <taxon>Neomoorellales</taxon>
        <taxon>Neomoorellaceae</taxon>
        <taxon>Neomoorella</taxon>
    </lineage>
</organism>
<dbReference type="GO" id="GO:0031469">
    <property type="term" value="C:bacterial microcompartment"/>
    <property type="evidence" value="ECO:0007669"/>
    <property type="project" value="UniProtKB-SubCell"/>
</dbReference>
<evidence type="ECO:0000313" key="6">
    <source>
        <dbReference type="EMBL" id="QGP91976.1"/>
    </source>
</evidence>
<dbReference type="SUPFAM" id="SSF143414">
    <property type="entry name" value="CcmK-like"/>
    <property type="match status" value="2"/>
</dbReference>
<dbReference type="PANTHER" id="PTHR33941:SF11">
    <property type="entry name" value="BACTERIAL MICROCOMPARTMENT SHELL PROTEIN PDUJ"/>
    <property type="match status" value="1"/>
</dbReference>
<accession>A0A6I5ZQI9</accession>
<sequence length="182" mass="18063">MKHAIGLLELNSLAAGVMAADTMVKTAAVDLLQATIMCPGKYIILVAGDVSAVQSAVAAGKAGFAANIISSLILANVHPDVFPALRGAVAATAMGALGLIESFSVAAAIQAADAAAKAAVVQLLEIRLARGMGGKAFVLFTGDVGAVTVAVAAGARQAEAEGMLAGTAVIANPDARVWEQVL</sequence>
<feature type="domain" description="BMC" evidence="5">
    <location>
        <begin position="4"/>
        <end position="86"/>
    </location>
</feature>
<dbReference type="InterPro" id="IPR037233">
    <property type="entry name" value="CcmK-like_sf"/>
</dbReference>
<reference evidence="6 7" key="1">
    <citation type="submission" date="2019-11" db="EMBL/GenBank/DDBJ databases">
        <title>Genome sequence of Moorella glycerini DSM11254.</title>
        <authorList>
            <person name="Poehlein A."/>
            <person name="Boeer T."/>
            <person name="Daniel R."/>
        </authorList>
    </citation>
    <scope>NUCLEOTIDE SEQUENCE [LARGE SCALE GENOMIC DNA]</scope>
    <source>
        <strain evidence="6 7">DSM 11254</strain>
    </source>
</reference>
<dbReference type="InterPro" id="IPR011238">
    <property type="entry name" value="Micro_shell_prot_PduT"/>
</dbReference>
<dbReference type="Pfam" id="PF00936">
    <property type="entry name" value="BMC"/>
    <property type="match status" value="2"/>
</dbReference>
<dbReference type="PIRSF" id="PIRSF034834">
    <property type="entry name" value="PduT"/>
    <property type="match status" value="1"/>
</dbReference>
<dbReference type="InterPro" id="IPR044872">
    <property type="entry name" value="CcmK/CsoS1_BMC"/>
</dbReference>
<evidence type="ECO:0000256" key="3">
    <source>
        <dbReference type="PROSITE-ProRule" id="PRU01278"/>
    </source>
</evidence>